<reference evidence="1" key="1">
    <citation type="submission" date="2020-03" db="EMBL/GenBank/DDBJ databases">
        <authorList>
            <person name="He L."/>
        </authorList>
    </citation>
    <scope>NUCLEOTIDE SEQUENCE</scope>
    <source>
        <strain evidence="1">CkLH20</strain>
    </source>
</reference>
<gene>
    <name evidence="1" type="ORF">CkaCkLH20_12238</name>
</gene>
<reference evidence="1" key="2">
    <citation type="submission" date="2020-11" db="EMBL/GenBank/DDBJ databases">
        <title>Whole genome sequencing of Colletotrichum sp.</title>
        <authorList>
            <person name="Li H."/>
        </authorList>
    </citation>
    <scope>NUCLEOTIDE SEQUENCE</scope>
    <source>
        <strain evidence="1">CkLH20</strain>
    </source>
</reference>
<proteinExistence type="predicted"/>
<keyword evidence="2" id="KW-1185">Reference proteome</keyword>
<dbReference type="Proteomes" id="UP000781932">
    <property type="component" value="Unassembled WGS sequence"/>
</dbReference>
<dbReference type="RefSeq" id="XP_038739735.1">
    <property type="nucleotide sequence ID" value="XM_038894951.1"/>
</dbReference>
<protein>
    <submittedName>
        <fullName evidence="1">Uncharacterized protein</fullName>
    </submittedName>
</protein>
<name>A0A9P6HU22_9PEZI</name>
<dbReference type="GeneID" id="62168025"/>
<comment type="caution">
    <text evidence="1">The sequence shown here is derived from an EMBL/GenBank/DDBJ whole genome shotgun (WGS) entry which is preliminary data.</text>
</comment>
<sequence length="139" mass="15324">MYEAFSTPGRRYHLMPIPTSTAWSALVASQLNPADTHNPERFIVALPLASVARRDTLAFSKHASLGGQILAKSSIGVANIDRTIRTSLGQSAASHMSLEVLHSWRRVVYLPKAFFFIAAPSPRLARPRFLAAVGDYYQQ</sequence>
<accession>A0A9P6HU22</accession>
<evidence type="ECO:0000313" key="1">
    <source>
        <dbReference type="EMBL" id="KAF9870274.1"/>
    </source>
</evidence>
<evidence type="ECO:0000313" key="2">
    <source>
        <dbReference type="Proteomes" id="UP000781932"/>
    </source>
</evidence>
<dbReference type="EMBL" id="JAATWM020000056">
    <property type="protein sequence ID" value="KAF9870274.1"/>
    <property type="molecule type" value="Genomic_DNA"/>
</dbReference>
<organism evidence="1 2">
    <name type="scientific">Colletotrichum karsti</name>
    <dbReference type="NCBI Taxonomy" id="1095194"/>
    <lineage>
        <taxon>Eukaryota</taxon>
        <taxon>Fungi</taxon>
        <taxon>Dikarya</taxon>
        <taxon>Ascomycota</taxon>
        <taxon>Pezizomycotina</taxon>
        <taxon>Sordariomycetes</taxon>
        <taxon>Hypocreomycetidae</taxon>
        <taxon>Glomerellales</taxon>
        <taxon>Glomerellaceae</taxon>
        <taxon>Colletotrichum</taxon>
        <taxon>Colletotrichum boninense species complex</taxon>
    </lineage>
</organism>
<dbReference type="AlphaFoldDB" id="A0A9P6HU22"/>